<name>A0ABS1E533_9GAMM</name>
<evidence type="ECO:0000313" key="1">
    <source>
        <dbReference type="EMBL" id="MBK1726202.1"/>
    </source>
</evidence>
<organism evidence="1 2">
    <name type="scientific">Halorhodospira neutriphila</name>
    <dbReference type="NCBI Taxonomy" id="168379"/>
    <lineage>
        <taxon>Bacteria</taxon>
        <taxon>Pseudomonadati</taxon>
        <taxon>Pseudomonadota</taxon>
        <taxon>Gammaproteobacteria</taxon>
        <taxon>Chromatiales</taxon>
        <taxon>Ectothiorhodospiraceae</taxon>
        <taxon>Halorhodospira</taxon>
    </lineage>
</organism>
<dbReference type="EMBL" id="NRSH01000028">
    <property type="protein sequence ID" value="MBK1726202.1"/>
    <property type="molecule type" value="Genomic_DNA"/>
</dbReference>
<protein>
    <submittedName>
        <fullName evidence="1">Uncharacterized protein</fullName>
    </submittedName>
</protein>
<proteinExistence type="predicted"/>
<sequence length="202" mass="22622">MIRFQNHHPLLSSTRTANDQIQPSVGQSQSLLRLDSLLPNGIRQALGDVLHIATIGNAGHIAQEYALILPGYGLKAEPLSTEIILNVSIQGNGIMAVYRVFHTLRVLGLDKLLDGIPARTYDVRRKADHRSDILPRRHIHPIITPRQILLQQHQPIAVRTNLLHYGISREVPDHATPLGSVDWFQQEMLARMTCKETAHSVD</sequence>
<keyword evidence="2" id="KW-1185">Reference proteome</keyword>
<evidence type="ECO:0000313" key="2">
    <source>
        <dbReference type="Proteomes" id="UP000738126"/>
    </source>
</evidence>
<gene>
    <name evidence="1" type="ORF">CKO13_04015</name>
</gene>
<accession>A0ABS1E533</accession>
<comment type="caution">
    <text evidence="1">The sequence shown here is derived from an EMBL/GenBank/DDBJ whole genome shotgun (WGS) entry which is preliminary data.</text>
</comment>
<reference evidence="1 2" key="1">
    <citation type="journal article" date="2020" name="Microorganisms">
        <title>Osmotic Adaptation and Compatible Solute Biosynthesis of Phototrophic Bacteria as Revealed from Genome Analyses.</title>
        <authorList>
            <person name="Imhoff J.F."/>
            <person name="Rahn T."/>
            <person name="Kunzel S."/>
            <person name="Keller A."/>
            <person name="Neulinger S.C."/>
        </authorList>
    </citation>
    <scope>NUCLEOTIDE SEQUENCE [LARGE SCALE GENOMIC DNA]</scope>
    <source>
        <strain evidence="1 2">DSM 15116</strain>
    </source>
</reference>
<dbReference type="Proteomes" id="UP000738126">
    <property type="component" value="Unassembled WGS sequence"/>
</dbReference>